<dbReference type="EMBL" id="JAENHP010000014">
    <property type="protein sequence ID" value="MBM2620282.1"/>
    <property type="molecule type" value="Genomic_DNA"/>
</dbReference>
<dbReference type="CDD" id="cd00063">
    <property type="entry name" value="FN3"/>
    <property type="match status" value="1"/>
</dbReference>
<evidence type="ECO:0000256" key="3">
    <source>
        <dbReference type="ARBA" id="ARBA00023326"/>
    </source>
</evidence>
<dbReference type="Pfam" id="PF00553">
    <property type="entry name" value="CBM_2"/>
    <property type="match status" value="1"/>
</dbReference>
<dbReference type="SUPFAM" id="SSF51445">
    <property type="entry name" value="(Trans)glycosidases"/>
    <property type="match status" value="1"/>
</dbReference>
<organism evidence="6 7">
    <name type="scientific">Paractinoplanes ovalisporus</name>
    <dbReference type="NCBI Taxonomy" id="2810368"/>
    <lineage>
        <taxon>Bacteria</taxon>
        <taxon>Bacillati</taxon>
        <taxon>Actinomycetota</taxon>
        <taxon>Actinomycetes</taxon>
        <taxon>Micromonosporales</taxon>
        <taxon>Micromonosporaceae</taxon>
        <taxon>Paractinoplanes</taxon>
    </lineage>
</organism>
<keyword evidence="2" id="KW-0326">Glycosidase</keyword>
<dbReference type="InterPro" id="IPR012291">
    <property type="entry name" value="CBM2_carb-bd_dom_sf"/>
</dbReference>
<dbReference type="InterPro" id="IPR013780">
    <property type="entry name" value="Glyco_hydro_b"/>
</dbReference>
<protein>
    <submittedName>
        <fullName evidence="6">Cellulose binding domain-containing protein</fullName>
    </submittedName>
</protein>
<dbReference type="PROSITE" id="PS50853">
    <property type="entry name" value="FN3"/>
    <property type="match status" value="1"/>
</dbReference>
<dbReference type="SUPFAM" id="SSF49265">
    <property type="entry name" value="Fibronectin type III"/>
    <property type="match status" value="1"/>
</dbReference>
<dbReference type="PANTHER" id="PTHR43576">
    <property type="entry name" value="ALPHA-L-ARABINOFURANOSIDASE C-RELATED"/>
    <property type="match status" value="1"/>
</dbReference>
<evidence type="ECO:0000259" key="4">
    <source>
        <dbReference type="PROSITE" id="PS50853"/>
    </source>
</evidence>
<keyword evidence="1" id="KW-0119">Carbohydrate metabolism</keyword>
<evidence type="ECO:0000256" key="2">
    <source>
        <dbReference type="ARBA" id="ARBA00023295"/>
    </source>
</evidence>
<evidence type="ECO:0000313" key="6">
    <source>
        <dbReference type="EMBL" id="MBM2620282.1"/>
    </source>
</evidence>
<dbReference type="InterPro" id="IPR017853">
    <property type="entry name" value="GH"/>
</dbReference>
<name>A0ABS2AKB7_9ACTN</name>
<dbReference type="SUPFAM" id="SSF49384">
    <property type="entry name" value="Carbohydrate-binding domain"/>
    <property type="match status" value="1"/>
</dbReference>
<feature type="domain" description="CBM2" evidence="5">
    <location>
        <begin position="620"/>
        <end position="728"/>
    </location>
</feature>
<evidence type="ECO:0000259" key="5">
    <source>
        <dbReference type="PROSITE" id="PS51173"/>
    </source>
</evidence>
<reference evidence="6 7" key="1">
    <citation type="submission" date="2021-01" db="EMBL/GenBank/DDBJ databases">
        <title>Actinoplanes sp. nov. LDG1-06 isolated from lichen.</title>
        <authorList>
            <person name="Saeng-In P."/>
            <person name="Phongsopitanun W."/>
            <person name="Kanchanasin P."/>
            <person name="Yuki M."/>
            <person name="Kudo T."/>
            <person name="Ohkuma M."/>
            <person name="Tanasupawat S."/>
        </authorList>
    </citation>
    <scope>NUCLEOTIDE SEQUENCE [LARGE SCALE GENOMIC DNA]</scope>
    <source>
        <strain evidence="6 7">LDG1-06</strain>
    </source>
</reference>
<dbReference type="InterPro" id="IPR001919">
    <property type="entry name" value="CBD2"/>
</dbReference>
<dbReference type="InterPro" id="IPR013783">
    <property type="entry name" value="Ig-like_fold"/>
</dbReference>
<evidence type="ECO:0000256" key="1">
    <source>
        <dbReference type="ARBA" id="ARBA00023277"/>
    </source>
</evidence>
<dbReference type="Gene3D" id="3.20.20.80">
    <property type="entry name" value="Glycosidases"/>
    <property type="match status" value="1"/>
</dbReference>
<sequence length="728" mass="75678">MGALPIPIASAESAVNRSLHRRTLASTVLLAVTAAVIPAALSPSTAQAAARSAPAALFAPAAALPAPDSARAAALPGPNSARAAASDTRVDVDVRAGLATVGSGALGVNHAIWDSQLGTPAVADLLKDAGVRMLRYPGGSYADIYHWRDHTAPGGYVAPDTDFDTFMAGARRTGAEPMIIANYGTGTAQEAADWVRYANITKGYAARYWTIGNENYGNGHYGSAWEADDHADKSPKEYAATVVAYAQAMKAVDPTIKIGAVLTMPGNWPDAIVGTGDQGSWNQEVLTRAGSVIDFVDVHWYPGGSSAAETLTKSSQIQDAAFLLRRQIDSYAGTNAGRITISMTETNVDVGRNTQPGALFLADVYSGLLAQGVFTVHWWNVHNGLGTVSTVAGQTDYNDFGLLSSGNCNADNTVCQPPLNTPFAPYYALKLMGQFARPGDRFVGAGTDNALIGSHAVRRANGDLAVLLINKDPDAARTVALNYHGFTPAAGAPTVASFVNGADEITTSTAGSALSLPPYSISLVTLRSANPVAAPPTPARPTVTATDRTATISWPSAGGGLKYEVYSQSNGLAAQLGETTSTSLPVRNLEPGKRYTVNVVARDGSGRASAASPPLTFVTGTPADAPCTVKFRDTNDWGNGYVGSIDITNNTASGLTGWTLTFGWPTTWQSLNSGWNATWTADGRTVRVTSDAALAAGGSTNVGFVGNYSGPNVLPEVFTLNGKVCRSE</sequence>
<dbReference type="Pfam" id="PF00041">
    <property type="entry name" value="fn3"/>
    <property type="match status" value="1"/>
</dbReference>
<dbReference type="InterPro" id="IPR008965">
    <property type="entry name" value="CBM2/CBM3_carb-bd_dom_sf"/>
</dbReference>
<proteinExistence type="predicted"/>
<dbReference type="Gene3D" id="2.60.40.1180">
    <property type="entry name" value="Golgi alpha-mannosidase II"/>
    <property type="match status" value="1"/>
</dbReference>
<dbReference type="SMART" id="SM00060">
    <property type="entry name" value="FN3"/>
    <property type="match status" value="1"/>
</dbReference>
<accession>A0ABS2AKB7</accession>
<evidence type="ECO:0000313" key="7">
    <source>
        <dbReference type="Proteomes" id="UP000632138"/>
    </source>
</evidence>
<gene>
    <name evidence="6" type="ORF">JIG36_32685</name>
</gene>
<keyword evidence="3" id="KW-0624">Polysaccharide degradation</keyword>
<dbReference type="Gene3D" id="2.60.40.290">
    <property type="match status" value="1"/>
</dbReference>
<dbReference type="PROSITE" id="PS51173">
    <property type="entry name" value="CBM2"/>
    <property type="match status" value="1"/>
</dbReference>
<dbReference type="InterPro" id="IPR003961">
    <property type="entry name" value="FN3_dom"/>
</dbReference>
<dbReference type="Proteomes" id="UP000632138">
    <property type="component" value="Unassembled WGS sequence"/>
</dbReference>
<keyword evidence="2" id="KW-0378">Hydrolase</keyword>
<feature type="domain" description="Fibronectin type-III" evidence="4">
    <location>
        <begin position="535"/>
        <end position="624"/>
    </location>
</feature>
<keyword evidence="7" id="KW-1185">Reference proteome</keyword>
<dbReference type="InterPro" id="IPR036116">
    <property type="entry name" value="FN3_sf"/>
</dbReference>
<dbReference type="Gene3D" id="2.60.40.10">
    <property type="entry name" value="Immunoglobulins"/>
    <property type="match status" value="1"/>
</dbReference>
<dbReference type="SMART" id="SM00637">
    <property type="entry name" value="CBD_II"/>
    <property type="match status" value="1"/>
</dbReference>
<comment type="caution">
    <text evidence="6">The sequence shown here is derived from an EMBL/GenBank/DDBJ whole genome shotgun (WGS) entry which is preliminary data.</text>
</comment>